<sequence>MGQIVFFDSSNDVKFVRWPAENEMRRYCRMHNIPCLLVVEGGVEPPVCDDPCEDWVRTPISHSDLEARVAALRHRAYGRQAPTVDAAGTVHFGRKTVGLSTIQAELMELLVESYRDVVYRSELTQRLAESSQGDATRNSLDLHIMRLRKRLTPVQLVIRTVWGRGYRLEPQIRIPIPADRLNSRVS</sequence>
<dbReference type="Proteomes" id="UP001139157">
    <property type="component" value="Unassembled WGS sequence"/>
</dbReference>
<protein>
    <submittedName>
        <fullName evidence="4">Winged helix-turn-helix domain-containing protein</fullName>
    </submittedName>
</protein>
<evidence type="ECO:0000259" key="3">
    <source>
        <dbReference type="PROSITE" id="PS51755"/>
    </source>
</evidence>
<evidence type="ECO:0000313" key="4">
    <source>
        <dbReference type="EMBL" id="MCM6773174.1"/>
    </source>
</evidence>
<proteinExistence type="predicted"/>
<dbReference type="SUPFAM" id="SSF46894">
    <property type="entry name" value="C-terminal effector domain of the bipartite response regulators"/>
    <property type="match status" value="1"/>
</dbReference>
<evidence type="ECO:0000256" key="1">
    <source>
        <dbReference type="ARBA" id="ARBA00023125"/>
    </source>
</evidence>
<dbReference type="RefSeq" id="WP_251910154.1">
    <property type="nucleotide sequence ID" value="NZ_JAMRXG010000002.1"/>
</dbReference>
<accession>A0A9X2E2Q5</accession>
<organism evidence="4 5">
    <name type="scientific">Nocardia pulmonis</name>
    <dbReference type="NCBI Taxonomy" id="2951408"/>
    <lineage>
        <taxon>Bacteria</taxon>
        <taxon>Bacillati</taxon>
        <taxon>Actinomycetota</taxon>
        <taxon>Actinomycetes</taxon>
        <taxon>Mycobacteriales</taxon>
        <taxon>Nocardiaceae</taxon>
        <taxon>Nocardia</taxon>
    </lineage>
</organism>
<keyword evidence="1 2" id="KW-0238">DNA-binding</keyword>
<comment type="caution">
    <text evidence="4">The sequence shown here is derived from an EMBL/GenBank/DDBJ whole genome shotgun (WGS) entry which is preliminary data.</text>
</comment>
<dbReference type="GO" id="GO:0006355">
    <property type="term" value="P:regulation of DNA-templated transcription"/>
    <property type="evidence" value="ECO:0007669"/>
    <property type="project" value="InterPro"/>
</dbReference>
<feature type="domain" description="OmpR/PhoB-type" evidence="3">
    <location>
        <begin position="57"/>
        <end position="170"/>
    </location>
</feature>
<dbReference type="CDD" id="cd00383">
    <property type="entry name" value="trans_reg_C"/>
    <property type="match status" value="1"/>
</dbReference>
<dbReference type="GO" id="GO:0003677">
    <property type="term" value="F:DNA binding"/>
    <property type="evidence" value="ECO:0007669"/>
    <property type="project" value="UniProtKB-UniRule"/>
</dbReference>
<dbReference type="AlphaFoldDB" id="A0A9X2E2Q5"/>
<reference evidence="4" key="1">
    <citation type="submission" date="2022-06" db="EMBL/GenBank/DDBJ databases">
        <title>Novel species in genus nocardia.</title>
        <authorList>
            <person name="Li F."/>
        </authorList>
    </citation>
    <scope>NUCLEOTIDE SEQUENCE</scope>
    <source>
        <strain evidence="4">CDC141</strain>
    </source>
</reference>
<dbReference type="SMART" id="SM00862">
    <property type="entry name" value="Trans_reg_C"/>
    <property type="match status" value="1"/>
</dbReference>
<gene>
    <name evidence="4" type="ORF">NDR86_06785</name>
</gene>
<dbReference type="EMBL" id="JAMRXG010000002">
    <property type="protein sequence ID" value="MCM6773174.1"/>
    <property type="molecule type" value="Genomic_DNA"/>
</dbReference>
<name>A0A9X2E2Q5_9NOCA</name>
<evidence type="ECO:0000256" key="2">
    <source>
        <dbReference type="PROSITE-ProRule" id="PRU01091"/>
    </source>
</evidence>
<dbReference type="Pfam" id="PF00486">
    <property type="entry name" value="Trans_reg_C"/>
    <property type="match status" value="1"/>
</dbReference>
<dbReference type="GO" id="GO:0000160">
    <property type="term" value="P:phosphorelay signal transduction system"/>
    <property type="evidence" value="ECO:0007669"/>
    <property type="project" value="InterPro"/>
</dbReference>
<keyword evidence="5" id="KW-1185">Reference proteome</keyword>
<dbReference type="PROSITE" id="PS51755">
    <property type="entry name" value="OMPR_PHOB"/>
    <property type="match status" value="1"/>
</dbReference>
<feature type="DNA-binding region" description="OmpR/PhoB-type" evidence="2">
    <location>
        <begin position="57"/>
        <end position="170"/>
    </location>
</feature>
<dbReference type="InterPro" id="IPR001867">
    <property type="entry name" value="OmpR/PhoB-type_DNA-bd"/>
</dbReference>
<dbReference type="Gene3D" id="1.10.10.10">
    <property type="entry name" value="Winged helix-like DNA-binding domain superfamily/Winged helix DNA-binding domain"/>
    <property type="match status" value="1"/>
</dbReference>
<evidence type="ECO:0000313" key="5">
    <source>
        <dbReference type="Proteomes" id="UP001139157"/>
    </source>
</evidence>
<dbReference type="InterPro" id="IPR016032">
    <property type="entry name" value="Sig_transdc_resp-reg_C-effctor"/>
</dbReference>
<dbReference type="InterPro" id="IPR036388">
    <property type="entry name" value="WH-like_DNA-bd_sf"/>
</dbReference>